<dbReference type="OrthoDB" id="9798496at2"/>
<protein>
    <recommendedName>
        <fullName evidence="2">Protein-L-isoaspartate O-methyltransferase</fullName>
    </recommendedName>
    <alternativeName>
        <fullName evidence="3">Protein L-isoaspartyl methyltransferase</fullName>
    </alternativeName>
</protein>
<keyword evidence="5" id="KW-1185">Reference proteome</keyword>
<organism evidence="4 5">
    <name type="scientific">Methylovirgula ligni</name>
    <dbReference type="NCBI Taxonomy" id="569860"/>
    <lineage>
        <taxon>Bacteria</taxon>
        <taxon>Pseudomonadati</taxon>
        <taxon>Pseudomonadota</taxon>
        <taxon>Alphaproteobacteria</taxon>
        <taxon>Hyphomicrobiales</taxon>
        <taxon>Beijerinckiaceae</taxon>
        <taxon>Methylovirgula</taxon>
    </lineage>
</organism>
<evidence type="ECO:0000313" key="5">
    <source>
        <dbReference type="Proteomes" id="UP000256900"/>
    </source>
</evidence>
<dbReference type="GO" id="GO:0005737">
    <property type="term" value="C:cytoplasm"/>
    <property type="evidence" value="ECO:0007669"/>
    <property type="project" value="TreeGrafter"/>
</dbReference>
<evidence type="ECO:0000313" key="4">
    <source>
        <dbReference type="EMBL" id="REF85917.1"/>
    </source>
</evidence>
<proteinExistence type="inferred from homology"/>
<name>A0A3D9YTH7_9HYPH</name>
<dbReference type="Gene3D" id="3.40.50.150">
    <property type="entry name" value="Vaccinia Virus protein VP39"/>
    <property type="match status" value="1"/>
</dbReference>
<sequence>MALEADGSEAAFTALRLTMVECQIRTFAVTDRAVIAQFLAVPREKFVPAAVRDLAYSDTALKIADDHAGEPERRLLPPLILARLIQAAEIKPGDRVLDVAPGTGYSTAILAGLAQSVTALESDPGLQAAAKANLAAADLGAIAVFGGPLREGVASAAPFDIIFVNGAVEDHLDTLFAQLSDGGRLLTLSRVENSVDRLACRATAFEKNSGEISTRPLFDASAPLLPDFRKDPAFIF</sequence>
<comment type="caution">
    <text evidence="4">The sequence shown here is derived from an EMBL/GenBank/DDBJ whole genome shotgun (WGS) entry which is preliminary data.</text>
</comment>
<keyword evidence="4" id="KW-0489">Methyltransferase</keyword>
<dbReference type="EMBL" id="QUMO01000003">
    <property type="protein sequence ID" value="REF85917.1"/>
    <property type="molecule type" value="Genomic_DNA"/>
</dbReference>
<dbReference type="CDD" id="cd02440">
    <property type="entry name" value="AdoMet_MTases"/>
    <property type="match status" value="1"/>
</dbReference>
<dbReference type="PANTHER" id="PTHR11579">
    <property type="entry name" value="PROTEIN-L-ISOASPARTATE O-METHYLTRANSFERASE"/>
    <property type="match status" value="1"/>
</dbReference>
<dbReference type="InterPro" id="IPR029063">
    <property type="entry name" value="SAM-dependent_MTases_sf"/>
</dbReference>
<dbReference type="GO" id="GO:0032259">
    <property type="term" value="P:methylation"/>
    <property type="evidence" value="ECO:0007669"/>
    <property type="project" value="UniProtKB-KW"/>
</dbReference>
<dbReference type="InterPro" id="IPR000682">
    <property type="entry name" value="PCMT"/>
</dbReference>
<comment type="similarity">
    <text evidence="1">Belongs to the methyltransferase superfamily. L-isoaspartyl/D-aspartyl protein methyltransferase family.</text>
</comment>
<reference evidence="4 5" key="1">
    <citation type="submission" date="2018-08" db="EMBL/GenBank/DDBJ databases">
        <title>Genomic Encyclopedia of Type Strains, Phase IV (KMG-IV): sequencing the most valuable type-strain genomes for metagenomic binning, comparative biology and taxonomic classification.</title>
        <authorList>
            <person name="Goeker M."/>
        </authorList>
    </citation>
    <scope>NUCLEOTIDE SEQUENCE [LARGE SCALE GENOMIC DNA]</scope>
    <source>
        <strain evidence="4 5">BW863</strain>
    </source>
</reference>
<gene>
    <name evidence="4" type="ORF">DES32_1957</name>
</gene>
<dbReference type="AlphaFoldDB" id="A0A3D9YTH7"/>
<dbReference type="GO" id="GO:0004719">
    <property type="term" value="F:protein-L-isoaspartate (D-aspartate) O-methyltransferase activity"/>
    <property type="evidence" value="ECO:0007669"/>
    <property type="project" value="InterPro"/>
</dbReference>
<evidence type="ECO:0000256" key="3">
    <source>
        <dbReference type="ARBA" id="ARBA00030757"/>
    </source>
</evidence>
<dbReference type="PANTHER" id="PTHR11579:SF18">
    <property type="entry name" value="PROTEIN-L-ISOASPARTATE O-METHYLTRANSFERASE"/>
    <property type="match status" value="1"/>
</dbReference>
<dbReference type="RefSeq" id="WP_115836515.1">
    <property type="nucleotide sequence ID" value="NZ_CP025086.1"/>
</dbReference>
<accession>A0A3D9YTH7</accession>
<dbReference type="Proteomes" id="UP000256900">
    <property type="component" value="Unassembled WGS sequence"/>
</dbReference>
<evidence type="ECO:0000256" key="2">
    <source>
        <dbReference type="ARBA" id="ARBA00013346"/>
    </source>
</evidence>
<evidence type="ECO:0000256" key="1">
    <source>
        <dbReference type="ARBA" id="ARBA00005369"/>
    </source>
</evidence>
<dbReference type="Pfam" id="PF01135">
    <property type="entry name" value="PCMT"/>
    <property type="match status" value="1"/>
</dbReference>
<keyword evidence="4" id="KW-0808">Transferase</keyword>
<dbReference type="SUPFAM" id="SSF53335">
    <property type="entry name" value="S-adenosyl-L-methionine-dependent methyltransferases"/>
    <property type="match status" value="1"/>
</dbReference>